<organism evidence="2 3">
    <name type="scientific">Penicillium cinerascens</name>
    <dbReference type="NCBI Taxonomy" id="70096"/>
    <lineage>
        <taxon>Eukaryota</taxon>
        <taxon>Fungi</taxon>
        <taxon>Dikarya</taxon>
        <taxon>Ascomycota</taxon>
        <taxon>Pezizomycotina</taxon>
        <taxon>Eurotiomycetes</taxon>
        <taxon>Eurotiomycetidae</taxon>
        <taxon>Eurotiales</taxon>
        <taxon>Aspergillaceae</taxon>
        <taxon>Penicillium</taxon>
    </lineage>
</organism>
<dbReference type="AlphaFoldDB" id="A0A9W9MPG2"/>
<keyword evidence="1" id="KW-0732">Signal</keyword>
<reference evidence="2" key="1">
    <citation type="submission" date="2022-12" db="EMBL/GenBank/DDBJ databases">
        <authorList>
            <person name="Petersen C."/>
        </authorList>
    </citation>
    <scope>NUCLEOTIDE SEQUENCE</scope>
    <source>
        <strain evidence="2">IBT 15544</strain>
    </source>
</reference>
<sequence>MDVVFSLQALFVLLARAVLTESSAMKAVMVVVGLLSFVHIEMVTVLSGEHPRIMAVGIDKLSSCVVNHDWTPVRWRIYRCSRSSE</sequence>
<dbReference type="GeneID" id="83180336"/>
<comment type="caution">
    <text evidence="2">The sequence shown here is derived from an EMBL/GenBank/DDBJ whole genome shotgun (WGS) entry which is preliminary data.</text>
</comment>
<reference evidence="2" key="2">
    <citation type="journal article" date="2023" name="IMA Fungus">
        <title>Comparative genomic study of the Penicillium genus elucidates a diverse pangenome and 15 lateral gene transfer events.</title>
        <authorList>
            <person name="Petersen C."/>
            <person name="Sorensen T."/>
            <person name="Nielsen M.R."/>
            <person name="Sondergaard T.E."/>
            <person name="Sorensen J.L."/>
            <person name="Fitzpatrick D.A."/>
            <person name="Frisvad J.C."/>
            <person name="Nielsen K.L."/>
        </authorList>
    </citation>
    <scope>NUCLEOTIDE SEQUENCE</scope>
    <source>
        <strain evidence="2">IBT 15544</strain>
    </source>
</reference>
<feature type="chain" id="PRO_5040925471" description="Secreted protein" evidence="1">
    <location>
        <begin position="21"/>
        <end position="85"/>
    </location>
</feature>
<evidence type="ECO:0000256" key="1">
    <source>
        <dbReference type="SAM" id="SignalP"/>
    </source>
</evidence>
<evidence type="ECO:0000313" key="2">
    <source>
        <dbReference type="EMBL" id="KAJ5205094.1"/>
    </source>
</evidence>
<dbReference type="Proteomes" id="UP001150904">
    <property type="component" value="Unassembled WGS sequence"/>
</dbReference>
<feature type="signal peptide" evidence="1">
    <location>
        <begin position="1"/>
        <end position="20"/>
    </location>
</feature>
<keyword evidence="3" id="KW-1185">Reference proteome</keyword>
<evidence type="ECO:0000313" key="3">
    <source>
        <dbReference type="Proteomes" id="UP001150904"/>
    </source>
</evidence>
<dbReference type="EMBL" id="JAPQKR010000012">
    <property type="protein sequence ID" value="KAJ5205094.1"/>
    <property type="molecule type" value="Genomic_DNA"/>
</dbReference>
<gene>
    <name evidence="2" type="ORF">N7498_005973</name>
</gene>
<name>A0A9W9MPG2_9EURO</name>
<protein>
    <recommendedName>
        <fullName evidence="4">Secreted protein</fullName>
    </recommendedName>
</protein>
<evidence type="ECO:0008006" key="4">
    <source>
        <dbReference type="Google" id="ProtNLM"/>
    </source>
</evidence>
<dbReference type="RefSeq" id="XP_058309573.1">
    <property type="nucleotide sequence ID" value="XM_058453035.1"/>
</dbReference>
<proteinExistence type="predicted"/>
<accession>A0A9W9MPG2</accession>